<dbReference type="PANTHER" id="PTHR43731:SF14">
    <property type="entry name" value="PRESENILIN-ASSOCIATED RHOMBOID-LIKE PROTEIN, MITOCHONDRIAL"/>
    <property type="match status" value="1"/>
</dbReference>
<dbReference type="EMBL" id="NAJO01000046">
    <property type="protein sequence ID" value="OQN98364.1"/>
    <property type="molecule type" value="Genomic_DNA"/>
</dbReference>
<dbReference type="InterPro" id="IPR050925">
    <property type="entry name" value="Rhomboid_protease_S54"/>
</dbReference>
<evidence type="ECO:0000256" key="1">
    <source>
        <dbReference type="ARBA" id="ARBA00004141"/>
    </source>
</evidence>
<gene>
    <name evidence="9" type="ORF">B0A48_15632</name>
</gene>
<dbReference type="AlphaFoldDB" id="A0A1V8SGT4"/>
<protein>
    <recommendedName>
        <fullName evidence="8">Peptidase S54 rhomboid domain-containing protein</fullName>
    </recommendedName>
</protein>
<comment type="caution">
    <text evidence="9">The sequence shown here is derived from an EMBL/GenBank/DDBJ whole genome shotgun (WGS) entry which is preliminary data.</text>
</comment>
<dbReference type="Gene3D" id="1.20.1540.10">
    <property type="entry name" value="Rhomboid-like"/>
    <property type="match status" value="1"/>
</dbReference>
<evidence type="ECO:0000256" key="4">
    <source>
        <dbReference type="ARBA" id="ARBA00022801"/>
    </source>
</evidence>
<feature type="transmembrane region" description="Helical" evidence="7">
    <location>
        <begin position="169"/>
        <end position="192"/>
    </location>
</feature>
<keyword evidence="10" id="KW-1185">Reference proteome</keyword>
<dbReference type="Proteomes" id="UP000192596">
    <property type="component" value="Unassembled WGS sequence"/>
</dbReference>
<evidence type="ECO:0000256" key="3">
    <source>
        <dbReference type="ARBA" id="ARBA00022692"/>
    </source>
</evidence>
<feature type="domain" description="Peptidase S54 rhomboid" evidence="8">
    <location>
        <begin position="87"/>
        <end position="246"/>
    </location>
</feature>
<dbReference type="PANTHER" id="PTHR43731">
    <property type="entry name" value="RHOMBOID PROTEASE"/>
    <property type="match status" value="1"/>
</dbReference>
<dbReference type="Pfam" id="PF01694">
    <property type="entry name" value="Rhomboid"/>
    <property type="match status" value="1"/>
</dbReference>
<reference evidence="10" key="1">
    <citation type="submission" date="2017-03" db="EMBL/GenBank/DDBJ databases">
        <title>Genomes of endolithic fungi from Antarctica.</title>
        <authorList>
            <person name="Coleine C."/>
            <person name="Masonjones S."/>
            <person name="Stajich J.E."/>
        </authorList>
    </citation>
    <scope>NUCLEOTIDE SEQUENCE [LARGE SCALE GENOMIC DNA]</scope>
    <source>
        <strain evidence="10">CCFEE 5527</strain>
    </source>
</reference>
<dbReference type="GO" id="GO:0016020">
    <property type="term" value="C:membrane"/>
    <property type="evidence" value="ECO:0007669"/>
    <property type="project" value="UniProtKB-SubCell"/>
</dbReference>
<evidence type="ECO:0000313" key="9">
    <source>
        <dbReference type="EMBL" id="OQN98364.1"/>
    </source>
</evidence>
<keyword evidence="5 7" id="KW-1133">Transmembrane helix</keyword>
<organism evidence="9 10">
    <name type="scientific">Cryoendolithus antarcticus</name>
    <dbReference type="NCBI Taxonomy" id="1507870"/>
    <lineage>
        <taxon>Eukaryota</taxon>
        <taxon>Fungi</taxon>
        <taxon>Dikarya</taxon>
        <taxon>Ascomycota</taxon>
        <taxon>Pezizomycotina</taxon>
        <taxon>Dothideomycetes</taxon>
        <taxon>Dothideomycetidae</taxon>
        <taxon>Cladosporiales</taxon>
        <taxon>Cladosporiaceae</taxon>
        <taxon>Cryoendolithus</taxon>
    </lineage>
</organism>
<dbReference type="InParanoid" id="A0A1V8SGT4"/>
<evidence type="ECO:0000256" key="7">
    <source>
        <dbReference type="SAM" id="Phobius"/>
    </source>
</evidence>
<evidence type="ECO:0000256" key="5">
    <source>
        <dbReference type="ARBA" id="ARBA00022989"/>
    </source>
</evidence>
<feature type="transmembrane region" description="Helical" evidence="7">
    <location>
        <begin position="42"/>
        <end position="60"/>
    </location>
</feature>
<feature type="transmembrane region" description="Helical" evidence="7">
    <location>
        <begin position="228"/>
        <end position="246"/>
    </location>
</feature>
<dbReference type="InterPro" id="IPR022764">
    <property type="entry name" value="Peptidase_S54_rhomboid_dom"/>
</dbReference>
<dbReference type="InterPro" id="IPR035952">
    <property type="entry name" value="Rhomboid-like_sf"/>
</dbReference>
<sequence>MSSTPFFSQSPLLKRANGQILSTLGRPYSSGPSYHSYGRVQAVIWVLMGLNVPIFGMWQYSKATNDRQTDQSLRKHCMLSWGAIKDGRYWTALTSAFAHQGFSHFFFNVLLIQTYGGILAVAGVSATKVVGLVVGSAAASSAAFLWHSKPVERDHSRRGWLAAAERDTSPAALGASGVVSGLAGAATCLMPFAPMQLFFIPVRIPLLGLTCILGAIDAFYLNDSTSRTGHSAHLGGLAFGAVFYLFELRKLGGVWQMARRLVLRR</sequence>
<feature type="transmembrane region" description="Helical" evidence="7">
    <location>
        <begin position="105"/>
        <end position="123"/>
    </location>
</feature>
<proteinExistence type="inferred from homology"/>
<keyword evidence="6 7" id="KW-0472">Membrane</keyword>
<evidence type="ECO:0000313" key="10">
    <source>
        <dbReference type="Proteomes" id="UP000192596"/>
    </source>
</evidence>
<evidence type="ECO:0000259" key="8">
    <source>
        <dbReference type="Pfam" id="PF01694"/>
    </source>
</evidence>
<keyword evidence="3 7" id="KW-0812">Transmembrane</keyword>
<comment type="similarity">
    <text evidence="2">Belongs to the peptidase S54 family.</text>
</comment>
<keyword evidence="4" id="KW-0378">Hydrolase</keyword>
<dbReference type="SUPFAM" id="SSF144091">
    <property type="entry name" value="Rhomboid-like"/>
    <property type="match status" value="1"/>
</dbReference>
<dbReference type="STRING" id="1507870.A0A1V8SGT4"/>
<comment type="subcellular location">
    <subcellularLocation>
        <location evidence="1">Membrane</location>
        <topology evidence="1">Multi-pass membrane protein</topology>
    </subcellularLocation>
</comment>
<dbReference type="GO" id="GO:0004252">
    <property type="term" value="F:serine-type endopeptidase activity"/>
    <property type="evidence" value="ECO:0007669"/>
    <property type="project" value="InterPro"/>
</dbReference>
<dbReference type="OrthoDB" id="418595at2759"/>
<evidence type="ECO:0000256" key="6">
    <source>
        <dbReference type="ARBA" id="ARBA00023136"/>
    </source>
</evidence>
<name>A0A1V8SGT4_9PEZI</name>
<feature type="transmembrane region" description="Helical" evidence="7">
    <location>
        <begin position="198"/>
        <end position="221"/>
    </location>
</feature>
<accession>A0A1V8SGT4</accession>
<evidence type="ECO:0000256" key="2">
    <source>
        <dbReference type="ARBA" id="ARBA00009045"/>
    </source>
</evidence>
<dbReference type="FunCoup" id="A0A1V8SGT4">
    <property type="interactions" value="1166"/>
</dbReference>